<dbReference type="Proteomes" id="UP000251558">
    <property type="component" value="Unassembled WGS sequence"/>
</dbReference>
<name>A0A330H3T3_9HYPH</name>
<sequence>MPVRKLVKVRLAILKCLAKPRLDQRPGKPVAWRKRNQMVGETAENLSRLHGEWRVPQIRCYRLSVRIGC</sequence>
<gene>
    <name evidence="1" type="ORF">DPM33_33360</name>
</gene>
<accession>A0A330H3T3</accession>
<evidence type="ECO:0000313" key="1">
    <source>
        <dbReference type="EMBL" id="RAZ83030.1"/>
    </source>
</evidence>
<organism evidence="1 2">
    <name type="scientific">Mesorhizobium hawassense</name>
    <dbReference type="NCBI Taxonomy" id="1209954"/>
    <lineage>
        <taxon>Bacteria</taxon>
        <taxon>Pseudomonadati</taxon>
        <taxon>Pseudomonadota</taxon>
        <taxon>Alphaproteobacteria</taxon>
        <taxon>Hyphomicrobiales</taxon>
        <taxon>Phyllobacteriaceae</taxon>
        <taxon>Mesorhizobium</taxon>
    </lineage>
</organism>
<comment type="caution">
    <text evidence="1">The sequence shown here is derived from an EMBL/GenBank/DDBJ whole genome shotgun (WGS) entry which is preliminary data.</text>
</comment>
<reference evidence="1 2" key="1">
    <citation type="submission" date="2018-07" db="EMBL/GenBank/DDBJ databases">
        <title>Diversity of Mesorhizobium strains in Brazil.</title>
        <authorList>
            <person name="Helene L.C.F."/>
            <person name="Dall'Agnol R."/>
            <person name="Delamuta J.R.M."/>
            <person name="Hungria M."/>
        </authorList>
    </citation>
    <scope>NUCLEOTIDE SEQUENCE [LARGE SCALE GENOMIC DNA]</scope>
    <source>
        <strain evidence="1 2">AC99b</strain>
    </source>
</reference>
<keyword evidence="2" id="KW-1185">Reference proteome</keyword>
<protein>
    <submittedName>
        <fullName evidence="1">Uncharacterized protein</fullName>
    </submittedName>
</protein>
<proteinExistence type="predicted"/>
<evidence type="ECO:0000313" key="2">
    <source>
        <dbReference type="Proteomes" id="UP000251558"/>
    </source>
</evidence>
<dbReference type="EMBL" id="QMBP01000029">
    <property type="protein sequence ID" value="RAZ83030.1"/>
    <property type="molecule type" value="Genomic_DNA"/>
</dbReference>
<dbReference type="AlphaFoldDB" id="A0A330H3T3"/>